<dbReference type="STRING" id="224999.GCA_001485475_00970"/>
<evidence type="ECO:0000313" key="6">
    <source>
        <dbReference type="EMBL" id="GAQ24961.1"/>
    </source>
</evidence>
<dbReference type="OrthoDB" id="9800582at2"/>
<feature type="active site" description="Proton acceptor" evidence="4">
    <location>
        <position position="117"/>
    </location>
</feature>
<protein>
    <recommendedName>
        <fullName evidence="1">protein acetyllysine N-acetyltransferase</fullName>
        <ecNumber evidence="1">2.3.1.286</ecNumber>
    </recommendedName>
</protein>
<dbReference type="Gene3D" id="3.30.1600.10">
    <property type="entry name" value="SIR2/SIRT2 'Small Domain"/>
    <property type="match status" value="1"/>
</dbReference>
<keyword evidence="3" id="KW-0520">NAD</keyword>
<organism evidence="6">
    <name type="scientific">Tepidanaerobacter syntrophicus</name>
    <dbReference type="NCBI Taxonomy" id="224999"/>
    <lineage>
        <taxon>Bacteria</taxon>
        <taxon>Bacillati</taxon>
        <taxon>Bacillota</taxon>
        <taxon>Clostridia</taxon>
        <taxon>Thermosediminibacterales</taxon>
        <taxon>Tepidanaerobacteraceae</taxon>
        <taxon>Tepidanaerobacter</taxon>
    </lineage>
</organism>
<dbReference type="GO" id="GO:0070403">
    <property type="term" value="F:NAD+ binding"/>
    <property type="evidence" value="ECO:0007669"/>
    <property type="project" value="InterPro"/>
</dbReference>
<dbReference type="InterPro" id="IPR026591">
    <property type="entry name" value="Sirtuin_cat_small_dom_sf"/>
</dbReference>
<dbReference type="Proteomes" id="UP000062160">
    <property type="component" value="Unassembled WGS sequence"/>
</dbReference>
<evidence type="ECO:0000256" key="1">
    <source>
        <dbReference type="ARBA" id="ARBA00012928"/>
    </source>
</evidence>
<dbReference type="RefSeq" id="WP_059032269.1">
    <property type="nucleotide sequence ID" value="NZ_DF977000.1"/>
</dbReference>
<reference evidence="6" key="1">
    <citation type="journal article" date="2016" name="Genome Announc.">
        <title>Draft Genome Sequence of the Syntrophic Lactate-Degrading Bacterium Tepidanaerobacter syntrophicus JLT.</title>
        <authorList>
            <person name="Matsuura N."/>
            <person name="Ohashi A."/>
            <person name="Tourlousse D.M."/>
            <person name="Sekiguchi Y."/>
        </authorList>
    </citation>
    <scope>NUCLEOTIDE SEQUENCE [LARGE SCALE GENOMIC DNA]</scope>
    <source>
        <strain evidence="6">JL</strain>
    </source>
</reference>
<evidence type="ECO:0000256" key="3">
    <source>
        <dbReference type="ARBA" id="ARBA00023027"/>
    </source>
</evidence>
<feature type="binding site" evidence="4">
    <location>
        <position position="150"/>
    </location>
    <ligand>
        <name>Zn(2+)</name>
        <dbReference type="ChEBI" id="CHEBI:29105"/>
    </ligand>
</feature>
<dbReference type="InterPro" id="IPR003000">
    <property type="entry name" value="Sirtuin"/>
</dbReference>
<gene>
    <name evidence="6" type="ORF">TSYNT_6346</name>
</gene>
<evidence type="ECO:0000313" key="7">
    <source>
        <dbReference type="Proteomes" id="UP000062160"/>
    </source>
</evidence>
<feature type="binding site" evidence="4">
    <location>
        <position position="125"/>
    </location>
    <ligand>
        <name>Zn(2+)</name>
        <dbReference type="ChEBI" id="CHEBI:29105"/>
    </ligand>
</feature>
<evidence type="ECO:0000256" key="4">
    <source>
        <dbReference type="PROSITE-ProRule" id="PRU00236"/>
    </source>
</evidence>
<keyword evidence="2" id="KW-0808">Transferase</keyword>
<feature type="binding site" evidence="4">
    <location>
        <position position="128"/>
    </location>
    <ligand>
        <name>Zn(2+)</name>
        <dbReference type="ChEBI" id="CHEBI:29105"/>
    </ligand>
</feature>
<feature type="domain" description="Deacetylase sirtuin-type" evidence="5">
    <location>
        <begin position="1"/>
        <end position="243"/>
    </location>
</feature>
<sequence length="245" mass="27634">MIDALVDLLKSSRNAIVLTGAGISTESGIPDYRSKGTGLWEKVDPAKMASVTFMLSHPEEFFRFNISQWAKYTEAKPNAAHRIIAVMEREGYIKGVITQNIDNLHYKAGSKNLFEVHGNLRTAHCINCTNKYDFNDIVAQFYEGINPPRCEICGSLVRPDVVLFGDPMNKDFYEALKAVKKCDFLLVVGSSLEVYPVAELPLYCRQFSIINRDPTPFDERAKIVIHDSIGKVFCDIAEKLNLKYE</sequence>
<evidence type="ECO:0000259" key="5">
    <source>
        <dbReference type="PROSITE" id="PS50305"/>
    </source>
</evidence>
<dbReference type="AlphaFoldDB" id="A0A0U9HM98"/>
<dbReference type="NCBIfam" id="NF001753">
    <property type="entry name" value="PRK00481.1-3"/>
    <property type="match status" value="1"/>
</dbReference>
<dbReference type="GO" id="GO:0017136">
    <property type="term" value="F:histone deacetylase activity, NAD-dependent"/>
    <property type="evidence" value="ECO:0007669"/>
    <property type="project" value="TreeGrafter"/>
</dbReference>
<evidence type="ECO:0000256" key="2">
    <source>
        <dbReference type="ARBA" id="ARBA00022679"/>
    </source>
</evidence>
<dbReference type="GO" id="GO:0046872">
    <property type="term" value="F:metal ion binding"/>
    <property type="evidence" value="ECO:0007669"/>
    <property type="project" value="UniProtKB-KW"/>
</dbReference>
<dbReference type="InterPro" id="IPR050134">
    <property type="entry name" value="NAD-dep_sirtuin_deacylases"/>
</dbReference>
<keyword evidence="4" id="KW-0479">Metal-binding</keyword>
<dbReference type="SUPFAM" id="SSF52467">
    <property type="entry name" value="DHS-like NAD/FAD-binding domain"/>
    <property type="match status" value="1"/>
</dbReference>
<accession>A0A0U9HM98</accession>
<dbReference type="InterPro" id="IPR026590">
    <property type="entry name" value="Ssirtuin_cat_dom"/>
</dbReference>
<dbReference type="EC" id="2.3.1.286" evidence="1"/>
<dbReference type="Gene3D" id="3.40.50.1220">
    <property type="entry name" value="TPP-binding domain"/>
    <property type="match status" value="1"/>
</dbReference>
<feature type="binding site" evidence="4">
    <location>
        <position position="153"/>
    </location>
    <ligand>
        <name>Zn(2+)</name>
        <dbReference type="ChEBI" id="CHEBI:29105"/>
    </ligand>
</feature>
<dbReference type="NCBIfam" id="NF001752">
    <property type="entry name" value="PRK00481.1-1"/>
    <property type="match status" value="1"/>
</dbReference>
<dbReference type="InterPro" id="IPR029035">
    <property type="entry name" value="DHS-like_NAD/FAD-binding_dom"/>
</dbReference>
<keyword evidence="4" id="KW-0862">Zinc</keyword>
<dbReference type="Pfam" id="PF02146">
    <property type="entry name" value="SIR2"/>
    <property type="match status" value="1"/>
</dbReference>
<keyword evidence="7" id="KW-1185">Reference proteome</keyword>
<dbReference type="EMBL" id="DF977000">
    <property type="protein sequence ID" value="GAQ24961.1"/>
    <property type="molecule type" value="Genomic_DNA"/>
</dbReference>
<name>A0A0U9HM98_9FIRM</name>
<dbReference type="PANTHER" id="PTHR11085">
    <property type="entry name" value="NAD-DEPENDENT PROTEIN DEACYLASE SIRTUIN-5, MITOCHONDRIAL-RELATED"/>
    <property type="match status" value="1"/>
</dbReference>
<dbReference type="PANTHER" id="PTHR11085:SF10">
    <property type="entry name" value="NAD-DEPENDENT PROTEIN DEACYLASE SIRTUIN-5, MITOCHONDRIAL-RELATED"/>
    <property type="match status" value="1"/>
</dbReference>
<dbReference type="PROSITE" id="PS50305">
    <property type="entry name" value="SIRTUIN"/>
    <property type="match status" value="1"/>
</dbReference>
<proteinExistence type="predicted"/>